<dbReference type="GO" id="GO:0004672">
    <property type="term" value="F:protein kinase activity"/>
    <property type="evidence" value="ECO:0007669"/>
    <property type="project" value="InterPro"/>
</dbReference>
<evidence type="ECO:0000313" key="3">
    <source>
        <dbReference type="Proteomes" id="UP000243217"/>
    </source>
</evidence>
<dbReference type="OrthoDB" id="2015071at2759"/>
<dbReference type="InterPro" id="IPR000719">
    <property type="entry name" value="Prot_kinase_dom"/>
</dbReference>
<name>A0A1V9ZN43_9STRA</name>
<dbReference type="GO" id="GO:0005524">
    <property type="term" value="F:ATP binding"/>
    <property type="evidence" value="ECO:0007669"/>
    <property type="project" value="InterPro"/>
</dbReference>
<evidence type="ECO:0000313" key="2">
    <source>
        <dbReference type="EMBL" id="OQR99404.1"/>
    </source>
</evidence>
<dbReference type="PROSITE" id="PS00108">
    <property type="entry name" value="PROTEIN_KINASE_ST"/>
    <property type="match status" value="1"/>
</dbReference>
<proteinExistence type="predicted"/>
<dbReference type="Pfam" id="PF07714">
    <property type="entry name" value="PK_Tyr_Ser-Thr"/>
    <property type="match status" value="1"/>
</dbReference>
<gene>
    <name evidence="2" type="ORF">THRCLA_21847</name>
</gene>
<organism evidence="2 3">
    <name type="scientific">Thraustotheca clavata</name>
    <dbReference type="NCBI Taxonomy" id="74557"/>
    <lineage>
        <taxon>Eukaryota</taxon>
        <taxon>Sar</taxon>
        <taxon>Stramenopiles</taxon>
        <taxon>Oomycota</taxon>
        <taxon>Saprolegniomycetes</taxon>
        <taxon>Saprolegniales</taxon>
        <taxon>Achlyaceae</taxon>
        <taxon>Thraustotheca</taxon>
    </lineage>
</organism>
<accession>A0A1V9ZN43</accession>
<dbReference type="InterPro" id="IPR008271">
    <property type="entry name" value="Ser/Thr_kinase_AS"/>
</dbReference>
<dbReference type="PANTHER" id="PTHR27006:SF606">
    <property type="entry name" value="INTERLEUKIN-1 RECEPTOR-ASSOCIATED KINASE 4"/>
    <property type="match status" value="1"/>
</dbReference>
<keyword evidence="3" id="KW-1185">Reference proteome</keyword>
<dbReference type="STRING" id="74557.A0A1V9ZN43"/>
<feature type="domain" description="Protein kinase" evidence="1">
    <location>
        <begin position="1"/>
        <end position="150"/>
    </location>
</feature>
<dbReference type="PANTHER" id="PTHR27006">
    <property type="entry name" value="PROMASTIGOTE SURFACE ANTIGEN PROTEIN PSA"/>
    <property type="match status" value="1"/>
</dbReference>
<comment type="caution">
    <text evidence="2">The sequence shown here is derived from an EMBL/GenBank/DDBJ whole genome shotgun (WGS) entry which is preliminary data.</text>
</comment>
<dbReference type="PROSITE" id="PS50011">
    <property type="entry name" value="PROTEIN_KINASE_DOM"/>
    <property type="match status" value="1"/>
</dbReference>
<sequence length="150" mass="17185">METWITSSLHRPYEWGYVLNTLIEHPTNPSECSAIGGRLVHFTNLSVKTAGIYKPQQVTIKRQKSPDSQKMQLFIDEINLWANYLSKHSESEFPWNEKLESISCIVNDSIYLHTSMPPIIHRDLKSRNVLLDSAKGAKISDFGILRLVDD</sequence>
<dbReference type="EMBL" id="JNBS01001814">
    <property type="protein sequence ID" value="OQR99404.1"/>
    <property type="molecule type" value="Genomic_DNA"/>
</dbReference>
<dbReference type="InterPro" id="IPR011009">
    <property type="entry name" value="Kinase-like_dom_sf"/>
</dbReference>
<reference evidence="2 3" key="1">
    <citation type="journal article" date="2014" name="Genome Biol. Evol.">
        <title>The secreted proteins of Achlya hypogyna and Thraustotheca clavata identify the ancestral oomycete secretome and reveal gene acquisitions by horizontal gene transfer.</title>
        <authorList>
            <person name="Misner I."/>
            <person name="Blouin N."/>
            <person name="Leonard G."/>
            <person name="Richards T.A."/>
            <person name="Lane C.E."/>
        </authorList>
    </citation>
    <scope>NUCLEOTIDE SEQUENCE [LARGE SCALE GENOMIC DNA]</scope>
    <source>
        <strain evidence="2 3">ATCC 34112</strain>
    </source>
</reference>
<dbReference type="Proteomes" id="UP000243217">
    <property type="component" value="Unassembled WGS sequence"/>
</dbReference>
<protein>
    <recommendedName>
        <fullName evidence="1">Protein kinase domain-containing protein</fullName>
    </recommendedName>
</protein>
<evidence type="ECO:0000259" key="1">
    <source>
        <dbReference type="PROSITE" id="PS50011"/>
    </source>
</evidence>
<dbReference type="AlphaFoldDB" id="A0A1V9ZN43"/>
<dbReference type="SUPFAM" id="SSF56112">
    <property type="entry name" value="Protein kinase-like (PK-like)"/>
    <property type="match status" value="1"/>
</dbReference>
<dbReference type="InterPro" id="IPR001245">
    <property type="entry name" value="Ser-Thr/Tyr_kinase_cat_dom"/>
</dbReference>
<dbReference type="Gene3D" id="1.10.510.10">
    <property type="entry name" value="Transferase(Phosphotransferase) domain 1"/>
    <property type="match status" value="1"/>
</dbReference>